<dbReference type="EMBL" id="CABQ01000043">
    <property type="protein sequence ID" value="CBI06940.1"/>
    <property type="molecule type" value="Genomic_DNA"/>
</dbReference>
<comment type="caution">
    <text evidence="1">The sequence shown here is derived from an EMBL/GenBank/DDBJ whole genome shotgun (WGS) entry which is preliminary data.</text>
</comment>
<protein>
    <submittedName>
        <fullName evidence="1">Uncharacterized protein</fullName>
    </submittedName>
</protein>
<gene>
    <name evidence="1" type="ORF">CARN6_0239</name>
</gene>
<accession>E6QI75</accession>
<evidence type="ECO:0000313" key="1">
    <source>
        <dbReference type="EMBL" id="CBI06940.1"/>
    </source>
</evidence>
<sequence>MSTNHYKPHVLILPEDRANAQVATGFVGETSPRYQAIQILQEAGGWMVALGLLEGTHVPNMRRFPERILVLVIDFDGQFADRIKLAKGKIPPDLMDRVFILGTQDEPEALRAELGSYETIGRGLAQDCREQTNHIWQHPQLQHNAGEVARLAPLVRSFLFY</sequence>
<reference evidence="1" key="1">
    <citation type="submission" date="2009-10" db="EMBL/GenBank/DDBJ databases">
        <title>Diversity of trophic interactions inside an arsenic-rich microbial ecosystem.</title>
        <authorList>
            <person name="Bertin P.N."/>
            <person name="Heinrich-Salmeron A."/>
            <person name="Pelletier E."/>
            <person name="Goulhen-Chollet F."/>
            <person name="Arsene-Ploetze F."/>
            <person name="Gallien S."/>
            <person name="Calteau A."/>
            <person name="Vallenet D."/>
            <person name="Casiot C."/>
            <person name="Chane-Woon-Ming B."/>
            <person name="Giloteaux L."/>
            <person name="Barakat M."/>
            <person name="Bonnefoy V."/>
            <person name="Bruneel O."/>
            <person name="Chandler M."/>
            <person name="Cleiss J."/>
            <person name="Duran R."/>
            <person name="Elbaz-Poulichet F."/>
            <person name="Fonknechten N."/>
            <person name="Lauga B."/>
            <person name="Mornico D."/>
            <person name="Ortet P."/>
            <person name="Schaeffer C."/>
            <person name="Siguier P."/>
            <person name="Alexander Thil Smith A."/>
            <person name="Van Dorsselaer A."/>
            <person name="Weissenbach J."/>
            <person name="Medigue C."/>
            <person name="Le Paslier D."/>
        </authorList>
    </citation>
    <scope>NUCLEOTIDE SEQUENCE</scope>
</reference>
<proteinExistence type="predicted"/>
<dbReference type="AlphaFoldDB" id="E6QI75"/>
<organism evidence="1">
    <name type="scientific">mine drainage metagenome</name>
    <dbReference type="NCBI Taxonomy" id="410659"/>
    <lineage>
        <taxon>unclassified sequences</taxon>
        <taxon>metagenomes</taxon>
        <taxon>ecological metagenomes</taxon>
    </lineage>
</organism>
<name>E6QI75_9ZZZZ</name>